<dbReference type="GO" id="GO:0043138">
    <property type="term" value="F:3'-5' DNA helicase activity"/>
    <property type="evidence" value="ECO:0007669"/>
    <property type="project" value="UniProtKB-EC"/>
</dbReference>
<evidence type="ECO:0000256" key="6">
    <source>
        <dbReference type="ARBA" id="ARBA00022806"/>
    </source>
</evidence>
<dbReference type="Gene3D" id="3.40.50.300">
    <property type="entry name" value="P-loop containing nucleotide triphosphate hydrolases"/>
    <property type="match status" value="2"/>
</dbReference>
<dbReference type="EC" id="5.6.2.4" evidence="12"/>
<dbReference type="PANTHER" id="PTHR30580:SF0">
    <property type="entry name" value="PRIMOSOMAL PROTEIN N"/>
    <property type="match status" value="1"/>
</dbReference>
<name>A0A507ZN05_9FLAO</name>
<dbReference type="Pfam" id="PF18319">
    <property type="entry name" value="Zn_ribbon_PriA"/>
    <property type="match status" value="1"/>
</dbReference>
<feature type="domain" description="Helicase ATP-binding" evidence="13">
    <location>
        <begin position="292"/>
        <end position="460"/>
    </location>
</feature>
<dbReference type="InterPro" id="IPR011545">
    <property type="entry name" value="DEAD/DEAH_box_helicase_dom"/>
</dbReference>
<keyword evidence="1 12" id="KW-0639">Primosome</keyword>
<feature type="binding site" evidence="12">
    <location>
        <position position="566"/>
    </location>
    <ligand>
        <name>Zn(2+)</name>
        <dbReference type="ChEBI" id="CHEBI:29105"/>
        <label>1</label>
    </ligand>
</feature>
<dbReference type="InterPro" id="IPR001650">
    <property type="entry name" value="Helicase_C-like"/>
</dbReference>
<dbReference type="InterPro" id="IPR005259">
    <property type="entry name" value="PriA"/>
</dbReference>
<evidence type="ECO:0000256" key="9">
    <source>
        <dbReference type="ARBA" id="ARBA00023125"/>
    </source>
</evidence>
<sequence>MIQFVNVILPLPLEKHFTYRLTEEQAAKIEIGMRVAVPFGKSKVYTGIVSKIHQQEPQLYEAKLVEDILDNEALVTSQQLDFWQWLASYYLCAEGEVLKAALPSAFLLQSETVIELNKNTNIDQDQLDDEEILIYEALQNQSLLKIQEVMQILEKKTVLPVLNKLVAKNVIVVNQEMYKQYKPKLINYIKLHENYTSEKNLNKLLDELNNAPKQREIVLTLFSLQAKFKKPVSVKQLKKESKASDSSVKSLIDKGVLKKYVLKKDRVASVEKTKGLNLELNKEQENAFEEIKSTFQEQKVALLHGVTSSGKTEIYIKLIEEAIAQNQQVLYLLPEIALTTQLIQRLQKHFGKQVLVYHSKYSVNERVEVYRHVLHQSEGKIVIGARSSIFLPFQNLGLIIVDESHETTFKQFDPAPRYQARDAAVVLAKNFGAKIVLGSATPSIESYYNAKQHKYGKTTIKKRFGNVLPPKMELVDIKEKYRKKRMTGHFSDTLIKAMQETLEDGKQVILFQNRRGFSPILECHTCGHAPQCPNCDVSLNYHKHNNSLRCHYCGYHIAMQLKCMACGSKEVSTKGFGTEQIETEVNAIFPEKKTGRMDLDSTRGKYGFEKIITAFEQQSIDILVGTQMLTKGLDFRNVDLVGVMNADSLLNFPDFRAHERSFQLLLQVAGRAGRTKKQGKVLIQTYNPYHQILQQVSMQKYEEMFEEQLQERLNFKYPPFYRLIKFTFKGRDYNTLNEASAWFSKALRNVFKEMVLGPEFPPVARIRNEYYKNVILKIPQKQSLAKTKQFVQKILSSYDAVAQFRKIRVIINVDPY</sequence>
<keyword evidence="6 12" id="KW-0347">Helicase</keyword>
<dbReference type="Proteomes" id="UP000317169">
    <property type="component" value="Unassembled WGS sequence"/>
</dbReference>
<evidence type="ECO:0000256" key="7">
    <source>
        <dbReference type="ARBA" id="ARBA00022833"/>
    </source>
</evidence>
<dbReference type="PROSITE" id="PS51192">
    <property type="entry name" value="HELICASE_ATP_BIND_1"/>
    <property type="match status" value="1"/>
</dbReference>
<feature type="binding site" evidence="12">
    <location>
        <position position="532"/>
    </location>
    <ligand>
        <name>Zn(2+)</name>
        <dbReference type="ChEBI" id="CHEBI:29105"/>
        <label>2</label>
    </ligand>
</feature>
<comment type="catalytic activity">
    <reaction evidence="12">
        <text>Couples ATP hydrolysis with the unwinding of duplex DNA by translocating in the 3'-5' direction.</text>
        <dbReference type="EC" id="5.6.2.4"/>
    </reaction>
</comment>
<evidence type="ECO:0000256" key="11">
    <source>
        <dbReference type="ARBA" id="ARBA00048988"/>
    </source>
</evidence>
<dbReference type="GO" id="GO:0006302">
    <property type="term" value="P:double-strand break repair"/>
    <property type="evidence" value="ECO:0007669"/>
    <property type="project" value="InterPro"/>
</dbReference>
<dbReference type="GO" id="GO:0008270">
    <property type="term" value="F:zinc ion binding"/>
    <property type="evidence" value="ECO:0007669"/>
    <property type="project" value="UniProtKB-UniRule"/>
</dbReference>
<gene>
    <name evidence="12 15" type="primary">priA</name>
    <name evidence="15" type="ORF">FKR84_06850</name>
</gene>
<dbReference type="GO" id="GO:0005524">
    <property type="term" value="F:ATP binding"/>
    <property type="evidence" value="ECO:0007669"/>
    <property type="project" value="UniProtKB-UniRule"/>
</dbReference>
<dbReference type="InterPro" id="IPR014001">
    <property type="entry name" value="Helicase_ATP-bd"/>
</dbReference>
<accession>A0A507ZN05</accession>
<comment type="similarity">
    <text evidence="12">Belongs to the helicase family. PriA subfamily.</text>
</comment>
<dbReference type="Pfam" id="PF00271">
    <property type="entry name" value="Helicase_C"/>
    <property type="match status" value="1"/>
</dbReference>
<dbReference type="SUPFAM" id="SSF52540">
    <property type="entry name" value="P-loop containing nucleoside triphosphate hydrolases"/>
    <property type="match status" value="1"/>
</dbReference>
<dbReference type="GO" id="GO:0006270">
    <property type="term" value="P:DNA replication initiation"/>
    <property type="evidence" value="ECO:0007669"/>
    <property type="project" value="TreeGrafter"/>
</dbReference>
<dbReference type="Gene3D" id="3.40.1440.60">
    <property type="entry name" value="PriA, 3(prime) DNA-binding domain"/>
    <property type="match status" value="1"/>
</dbReference>
<dbReference type="NCBIfam" id="TIGR00595">
    <property type="entry name" value="priA"/>
    <property type="match status" value="1"/>
</dbReference>
<dbReference type="SMART" id="SM00490">
    <property type="entry name" value="HELICc"/>
    <property type="match status" value="1"/>
</dbReference>
<evidence type="ECO:0000256" key="10">
    <source>
        <dbReference type="ARBA" id="ARBA00023235"/>
    </source>
</evidence>
<dbReference type="PROSITE" id="PS51194">
    <property type="entry name" value="HELICASE_CTER"/>
    <property type="match status" value="1"/>
</dbReference>
<dbReference type="FunFam" id="3.40.1440.60:FF:000001">
    <property type="entry name" value="Primosomal protein N"/>
    <property type="match status" value="1"/>
</dbReference>
<comment type="subunit">
    <text evidence="12">Component of the replication restart primosome.</text>
</comment>
<protein>
    <recommendedName>
        <fullName evidence="12">Replication restart protein PriA</fullName>
    </recommendedName>
    <alternativeName>
        <fullName evidence="12">ATP-dependent DNA helicase PriA</fullName>
        <ecNumber evidence="12">5.6.2.4</ecNumber>
    </alternativeName>
    <alternativeName>
        <fullName evidence="12">DNA 3'-5' helicase PriA</fullName>
    </alternativeName>
</protein>
<keyword evidence="10 12" id="KW-0413">Isomerase</keyword>
<dbReference type="Pfam" id="PF18074">
    <property type="entry name" value="PriA_C"/>
    <property type="match status" value="1"/>
</dbReference>
<feature type="domain" description="Helicase C-terminal" evidence="14">
    <location>
        <begin position="558"/>
        <end position="713"/>
    </location>
</feature>
<keyword evidence="2 12" id="KW-0235">DNA replication</keyword>
<keyword evidence="16" id="KW-1185">Reference proteome</keyword>
<feature type="binding site" evidence="12">
    <location>
        <position position="550"/>
    </location>
    <ligand>
        <name>Zn(2+)</name>
        <dbReference type="ChEBI" id="CHEBI:29105"/>
        <label>2</label>
    </ligand>
</feature>
<organism evidence="15 16">
    <name type="scientific">Haloflavibacter putidus</name>
    <dbReference type="NCBI Taxonomy" id="2576776"/>
    <lineage>
        <taxon>Bacteria</taxon>
        <taxon>Pseudomonadati</taxon>
        <taxon>Bacteroidota</taxon>
        <taxon>Flavobacteriia</taxon>
        <taxon>Flavobacteriales</taxon>
        <taxon>Flavobacteriaceae</taxon>
        <taxon>Haloflavibacter</taxon>
    </lineage>
</organism>
<dbReference type="GO" id="GO:0016887">
    <property type="term" value="F:ATP hydrolysis activity"/>
    <property type="evidence" value="ECO:0007669"/>
    <property type="project" value="RHEA"/>
</dbReference>
<keyword evidence="9 12" id="KW-0238">DNA-binding</keyword>
<evidence type="ECO:0000259" key="14">
    <source>
        <dbReference type="PROSITE" id="PS51194"/>
    </source>
</evidence>
<dbReference type="HAMAP" id="MF_00983">
    <property type="entry name" value="PriA"/>
    <property type="match status" value="1"/>
</dbReference>
<dbReference type="SMART" id="SM00487">
    <property type="entry name" value="DEXDc"/>
    <property type="match status" value="1"/>
</dbReference>
<dbReference type="InterPro" id="IPR041222">
    <property type="entry name" value="PriA_3primeBD"/>
</dbReference>
<feature type="binding site" evidence="12">
    <location>
        <position position="535"/>
    </location>
    <ligand>
        <name>Zn(2+)</name>
        <dbReference type="ChEBI" id="CHEBI:29105"/>
        <label>2</label>
    </ligand>
</feature>
<keyword evidence="3 12" id="KW-0479">Metal-binding</keyword>
<keyword evidence="5 12" id="KW-0378">Hydrolase</keyword>
<comment type="cofactor">
    <cofactor evidence="12">
        <name>Zn(2+)</name>
        <dbReference type="ChEBI" id="CHEBI:29105"/>
    </cofactor>
    <text evidence="12">Binds 2 zinc ions per subunit.</text>
</comment>
<keyword evidence="4 12" id="KW-0547">Nucleotide-binding</keyword>
<dbReference type="InterPro" id="IPR040498">
    <property type="entry name" value="PriA_CRR"/>
</dbReference>
<keyword evidence="8 12" id="KW-0067">ATP-binding</keyword>
<evidence type="ECO:0000256" key="12">
    <source>
        <dbReference type="HAMAP-Rule" id="MF_00983"/>
    </source>
</evidence>
<dbReference type="GO" id="GO:0006269">
    <property type="term" value="P:DNA replication, synthesis of primer"/>
    <property type="evidence" value="ECO:0007669"/>
    <property type="project" value="UniProtKB-KW"/>
</dbReference>
<dbReference type="CDD" id="cd17929">
    <property type="entry name" value="DEXHc_priA"/>
    <property type="match status" value="1"/>
</dbReference>
<comment type="caution">
    <text evidence="15">The sequence shown here is derived from an EMBL/GenBank/DDBJ whole genome shotgun (WGS) entry which is preliminary data.</text>
</comment>
<feature type="binding site" evidence="12">
    <location>
        <position position="553"/>
    </location>
    <ligand>
        <name>Zn(2+)</name>
        <dbReference type="ChEBI" id="CHEBI:29105"/>
        <label>2</label>
    </ligand>
</feature>
<dbReference type="CDD" id="cd18804">
    <property type="entry name" value="SF2_C_priA"/>
    <property type="match status" value="1"/>
</dbReference>
<dbReference type="GO" id="GO:1990077">
    <property type="term" value="C:primosome complex"/>
    <property type="evidence" value="ECO:0007669"/>
    <property type="project" value="UniProtKB-UniRule"/>
</dbReference>
<feature type="binding site" evidence="12">
    <location>
        <position position="526"/>
    </location>
    <ligand>
        <name>Zn(2+)</name>
        <dbReference type="ChEBI" id="CHEBI:29105"/>
        <label>1</label>
    </ligand>
</feature>
<dbReference type="InterPro" id="IPR041236">
    <property type="entry name" value="PriA_C"/>
</dbReference>
<evidence type="ECO:0000313" key="15">
    <source>
        <dbReference type="EMBL" id="TQD39106.1"/>
    </source>
</evidence>
<dbReference type="GO" id="GO:0003677">
    <property type="term" value="F:DNA binding"/>
    <property type="evidence" value="ECO:0007669"/>
    <property type="project" value="UniProtKB-UniRule"/>
</dbReference>
<dbReference type="Pfam" id="PF17764">
    <property type="entry name" value="PriA_3primeBD"/>
    <property type="match status" value="1"/>
</dbReference>
<feature type="binding site" evidence="12">
    <location>
        <position position="523"/>
    </location>
    <ligand>
        <name>Zn(2+)</name>
        <dbReference type="ChEBI" id="CHEBI:29105"/>
        <label>1</label>
    </ligand>
</feature>
<evidence type="ECO:0000256" key="3">
    <source>
        <dbReference type="ARBA" id="ARBA00022723"/>
    </source>
</evidence>
<dbReference type="GO" id="GO:0006310">
    <property type="term" value="P:DNA recombination"/>
    <property type="evidence" value="ECO:0007669"/>
    <property type="project" value="InterPro"/>
</dbReference>
<dbReference type="InterPro" id="IPR027417">
    <property type="entry name" value="P-loop_NTPase"/>
</dbReference>
<dbReference type="PANTHER" id="PTHR30580">
    <property type="entry name" value="PRIMOSOMAL PROTEIN N"/>
    <property type="match status" value="1"/>
</dbReference>
<dbReference type="RefSeq" id="WP_141421555.1">
    <property type="nucleotide sequence ID" value="NZ_VIAR01000005.1"/>
</dbReference>
<dbReference type="EMBL" id="VIAR01000005">
    <property type="protein sequence ID" value="TQD39106.1"/>
    <property type="molecule type" value="Genomic_DNA"/>
</dbReference>
<feature type="binding site" evidence="12">
    <location>
        <position position="563"/>
    </location>
    <ligand>
        <name>Zn(2+)</name>
        <dbReference type="ChEBI" id="CHEBI:29105"/>
        <label>1</label>
    </ligand>
</feature>
<dbReference type="AlphaFoldDB" id="A0A507ZN05"/>
<keyword evidence="7 12" id="KW-0862">Zinc</keyword>
<evidence type="ECO:0000256" key="5">
    <source>
        <dbReference type="ARBA" id="ARBA00022801"/>
    </source>
</evidence>
<evidence type="ECO:0000256" key="8">
    <source>
        <dbReference type="ARBA" id="ARBA00022840"/>
    </source>
</evidence>
<evidence type="ECO:0000256" key="1">
    <source>
        <dbReference type="ARBA" id="ARBA00022515"/>
    </source>
</evidence>
<evidence type="ECO:0000313" key="16">
    <source>
        <dbReference type="Proteomes" id="UP000317169"/>
    </source>
</evidence>
<dbReference type="InterPro" id="IPR042115">
    <property type="entry name" value="PriA_3primeBD_sf"/>
</dbReference>
<reference evidence="15 16" key="1">
    <citation type="submission" date="2019-06" db="EMBL/GenBank/DDBJ databases">
        <title>Flavibacter putida gen. nov., sp. nov., a novel marine bacterium of the family Flavobacteriaceae isolated from coastal seawater.</title>
        <authorList>
            <person name="Feng X."/>
        </authorList>
    </citation>
    <scope>NUCLEOTIDE SEQUENCE [LARGE SCALE GENOMIC DNA]</scope>
    <source>
        <strain evidence="15 16">PLHSN227</strain>
    </source>
</reference>
<evidence type="ECO:0000256" key="2">
    <source>
        <dbReference type="ARBA" id="ARBA00022705"/>
    </source>
</evidence>
<proteinExistence type="inferred from homology"/>
<evidence type="ECO:0000256" key="4">
    <source>
        <dbReference type="ARBA" id="ARBA00022741"/>
    </source>
</evidence>
<dbReference type="FunFam" id="3.40.50.300:FF:000489">
    <property type="entry name" value="Primosome assembly protein PriA"/>
    <property type="match status" value="1"/>
</dbReference>
<comment type="catalytic activity">
    <reaction evidence="11 12">
        <text>ATP + H2O = ADP + phosphate + H(+)</text>
        <dbReference type="Rhea" id="RHEA:13065"/>
        <dbReference type="ChEBI" id="CHEBI:15377"/>
        <dbReference type="ChEBI" id="CHEBI:15378"/>
        <dbReference type="ChEBI" id="CHEBI:30616"/>
        <dbReference type="ChEBI" id="CHEBI:43474"/>
        <dbReference type="ChEBI" id="CHEBI:456216"/>
        <dbReference type="EC" id="5.6.2.4"/>
    </reaction>
</comment>
<comment type="function">
    <text evidence="12">Initiates the restart of stalled replication forks, which reloads the replicative helicase on sites other than the origin of replication. Recognizes and binds to abandoned replication forks and remodels them to uncover a helicase loading site. Promotes assembly of the primosome at these replication forks.</text>
</comment>
<dbReference type="Pfam" id="PF00270">
    <property type="entry name" value="DEAD"/>
    <property type="match status" value="1"/>
</dbReference>
<evidence type="ECO:0000259" key="13">
    <source>
        <dbReference type="PROSITE" id="PS51192"/>
    </source>
</evidence>
<dbReference type="OrthoDB" id="9759544at2"/>